<comment type="caution">
    <text evidence="13">The sequence shown here is derived from an EMBL/GenBank/DDBJ whole genome shotgun (WGS) entry which is preliminary data.</text>
</comment>
<evidence type="ECO:0000256" key="7">
    <source>
        <dbReference type="ARBA" id="ARBA00022840"/>
    </source>
</evidence>
<dbReference type="InterPro" id="IPR050835">
    <property type="entry name" value="ABC_transporter_sub-D"/>
</dbReference>
<keyword evidence="8 10" id="KW-1133">Transmembrane helix</keyword>
<dbReference type="EMBL" id="NNRM01000046">
    <property type="protein sequence ID" value="OYR21893.1"/>
    <property type="molecule type" value="Genomic_DNA"/>
</dbReference>
<dbReference type="PANTHER" id="PTHR11384:SF59">
    <property type="entry name" value="LYSOSOMAL COBALAMIN TRANSPORTER ABCD4"/>
    <property type="match status" value="1"/>
</dbReference>
<gene>
    <name evidence="13" type="ORF">CEV34_4694</name>
</gene>
<dbReference type="GO" id="GO:0016887">
    <property type="term" value="F:ATP hydrolysis activity"/>
    <property type="evidence" value="ECO:0007669"/>
    <property type="project" value="InterPro"/>
</dbReference>
<evidence type="ECO:0000256" key="4">
    <source>
        <dbReference type="ARBA" id="ARBA00022448"/>
    </source>
</evidence>
<reference evidence="13 14" key="1">
    <citation type="submission" date="2017-07" db="EMBL/GenBank/DDBJ databases">
        <title>Phylogenetic study on the rhizospheric bacterium Ochrobactrum sp. A44.</title>
        <authorList>
            <person name="Krzyzanowska D.M."/>
            <person name="Ossowicki A."/>
            <person name="Rajewska M."/>
            <person name="Maciag T."/>
            <person name="Kaczynski Z."/>
            <person name="Czerwicka M."/>
            <person name="Jafra S."/>
        </authorList>
    </citation>
    <scope>NUCLEOTIDE SEQUENCE [LARGE SCALE GENOMIC DNA]</scope>
    <source>
        <strain evidence="13 14">CCUG 30717</strain>
    </source>
</reference>
<dbReference type="GO" id="GO:0005886">
    <property type="term" value="C:plasma membrane"/>
    <property type="evidence" value="ECO:0007669"/>
    <property type="project" value="UniProtKB-SubCell"/>
</dbReference>
<keyword evidence="14" id="KW-1185">Reference proteome</keyword>
<evidence type="ECO:0000256" key="6">
    <source>
        <dbReference type="ARBA" id="ARBA00022741"/>
    </source>
</evidence>
<evidence type="ECO:0000259" key="11">
    <source>
        <dbReference type="PROSITE" id="PS50893"/>
    </source>
</evidence>
<keyword evidence="7" id="KW-0067">ATP-binding</keyword>
<evidence type="ECO:0000256" key="5">
    <source>
        <dbReference type="ARBA" id="ARBA00022692"/>
    </source>
</evidence>
<dbReference type="Gene3D" id="1.20.1560.10">
    <property type="entry name" value="ABC transporter type 1, transmembrane domain"/>
    <property type="match status" value="1"/>
</dbReference>
<organism evidence="13 14">
    <name type="scientific">Brucella pseudogrignonensis</name>
    <dbReference type="NCBI Taxonomy" id="419475"/>
    <lineage>
        <taxon>Bacteria</taxon>
        <taxon>Pseudomonadati</taxon>
        <taxon>Pseudomonadota</taxon>
        <taxon>Alphaproteobacteria</taxon>
        <taxon>Hyphomicrobiales</taxon>
        <taxon>Brucellaceae</taxon>
        <taxon>Brucella/Ochrobactrum group</taxon>
        <taxon>Brucella</taxon>
    </lineage>
</organism>
<feature type="domain" description="ABC transporter" evidence="11">
    <location>
        <begin position="367"/>
        <end position="574"/>
    </location>
</feature>
<dbReference type="InterPro" id="IPR017871">
    <property type="entry name" value="ABC_transporter-like_CS"/>
</dbReference>
<evidence type="ECO:0000313" key="14">
    <source>
        <dbReference type="Proteomes" id="UP000216188"/>
    </source>
</evidence>
<dbReference type="SUPFAM" id="SSF52540">
    <property type="entry name" value="P-loop containing nucleoside triphosphate hydrolases"/>
    <property type="match status" value="1"/>
</dbReference>
<dbReference type="PROSITE" id="PS50929">
    <property type="entry name" value="ABC_TM1F"/>
    <property type="match status" value="1"/>
</dbReference>
<dbReference type="SMART" id="SM00382">
    <property type="entry name" value="AAA"/>
    <property type="match status" value="1"/>
</dbReference>
<dbReference type="Gene3D" id="3.40.50.300">
    <property type="entry name" value="P-loop containing nucleotide triphosphate hydrolases"/>
    <property type="match status" value="1"/>
</dbReference>
<accession>A0A256G480</accession>
<dbReference type="Pfam" id="PF00005">
    <property type="entry name" value="ABC_tran"/>
    <property type="match status" value="1"/>
</dbReference>
<feature type="transmembrane region" description="Helical" evidence="10">
    <location>
        <begin position="22"/>
        <end position="43"/>
    </location>
</feature>
<feature type="transmembrane region" description="Helical" evidence="10">
    <location>
        <begin position="160"/>
        <end position="182"/>
    </location>
</feature>
<keyword evidence="5 10" id="KW-0812">Transmembrane</keyword>
<keyword evidence="4" id="KW-0813">Transport</keyword>
<feature type="transmembrane region" description="Helical" evidence="10">
    <location>
        <begin position="189"/>
        <end position="209"/>
    </location>
</feature>
<sequence length="578" mass="63931">MFTVLKQFWQLLKYCNSGEGKVLGWLLLALIFALDFIGIYLGVKLIGWTAAFYNAVEQKNAAETLAQLGVFGLIVTGNTLIYLFGYYANGWLEIRWRERLTNVALSTWFSNKAYWHLGLKGGQDSKTPDNPDQRISEDCALFVKYTLAEGVGLITRLVGLFSYVAVLAGLATFSLSFSIAGFHVEVPRYMLWAPFAYVGLSSILTHMFGRRLKATFVEQQKKEADFRFGMAHIRQNAGEIAVLNGEEAERKFLDRRFVGVRSNWFRLIGRQTLLGVFTRPYNSTILRIPMFLALPGYFTGAVNFGGLMQLGTASQQVATTLSWFIFRYHVLAELVSAITRLSNFLNAANNAGNRRELAVAGPAHSSLQLRDVALKTPEGQDLLKISDLDIEPGKTVWLRGRSGLGKTTLLRLIAGAWNFASGTLHRPDATMLVLSQKPYMPNAPLHDAVAYPLFAEKFDQAEIATALEKVGLSKLSLPAASTQQIAPGTLSGGEMQRLALARALLMKPEWLFLDEATSALDKSSETELLDLLRRELPNSTIVILAHREPGNLSIDSVIDLEAFGAAQTRKQAPVPQTA</sequence>
<protein>
    <submittedName>
        <fullName evidence="13">ABC transporter family protein</fullName>
    </submittedName>
</protein>
<dbReference type="Proteomes" id="UP000216188">
    <property type="component" value="Unassembled WGS sequence"/>
</dbReference>
<keyword evidence="6" id="KW-0547">Nucleotide-binding</keyword>
<evidence type="ECO:0000256" key="2">
    <source>
        <dbReference type="ARBA" id="ARBA00004651"/>
    </source>
</evidence>
<dbReference type="GO" id="GO:0140359">
    <property type="term" value="F:ABC-type transporter activity"/>
    <property type="evidence" value="ECO:0007669"/>
    <property type="project" value="InterPro"/>
</dbReference>
<evidence type="ECO:0000313" key="13">
    <source>
        <dbReference type="EMBL" id="OYR21893.1"/>
    </source>
</evidence>
<feature type="transmembrane region" description="Helical" evidence="10">
    <location>
        <begin position="64"/>
        <end position="88"/>
    </location>
</feature>
<dbReference type="PROSITE" id="PS00211">
    <property type="entry name" value="ABC_TRANSPORTER_1"/>
    <property type="match status" value="1"/>
</dbReference>
<evidence type="ECO:0000256" key="8">
    <source>
        <dbReference type="ARBA" id="ARBA00022989"/>
    </source>
</evidence>
<evidence type="ECO:0000256" key="10">
    <source>
        <dbReference type="SAM" id="Phobius"/>
    </source>
</evidence>
<proteinExistence type="inferred from homology"/>
<dbReference type="InterPro" id="IPR003593">
    <property type="entry name" value="AAA+_ATPase"/>
</dbReference>
<name>A0A256G480_9HYPH</name>
<dbReference type="InterPro" id="IPR003439">
    <property type="entry name" value="ABC_transporter-like_ATP-bd"/>
</dbReference>
<dbReference type="AlphaFoldDB" id="A0A256G480"/>
<dbReference type="InterPro" id="IPR027417">
    <property type="entry name" value="P-loop_NTPase"/>
</dbReference>
<evidence type="ECO:0000256" key="9">
    <source>
        <dbReference type="ARBA" id="ARBA00023136"/>
    </source>
</evidence>
<evidence type="ECO:0000256" key="1">
    <source>
        <dbReference type="ARBA" id="ARBA00004533"/>
    </source>
</evidence>
<dbReference type="PANTHER" id="PTHR11384">
    <property type="entry name" value="ATP-BINDING CASSETTE, SUB-FAMILY D MEMBER"/>
    <property type="match status" value="1"/>
</dbReference>
<evidence type="ECO:0000256" key="3">
    <source>
        <dbReference type="ARBA" id="ARBA00005417"/>
    </source>
</evidence>
<evidence type="ECO:0000259" key="12">
    <source>
        <dbReference type="PROSITE" id="PS50929"/>
    </source>
</evidence>
<dbReference type="PROSITE" id="PS50893">
    <property type="entry name" value="ABC_TRANSPORTER_2"/>
    <property type="match status" value="1"/>
</dbReference>
<dbReference type="Pfam" id="PF06472">
    <property type="entry name" value="ABC_membrane_2"/>
    <property type="match status" value="1"/>
</dbReference>
<comment type="subcellular location">
    <subcellularLocation>
        <location evidence="1">Cell inner membrane</location>
    </subcellularLocation>
    <subcellularLocation>
        <location evidence="2">Cell membrane</location>
        <topology evidence="2">Multi-pass membrane protein</topology>
    </subcellularLocation>
</comment>
<comment type="similarity">
    <text evidence="3">Belongs to the ABC transporter superfamily.</text>
</comment>
<dbReference type="InterPro" id="IPR036640">
    <property type="entry name" value="ABC1_TM_sf"/>
</dbReference>
<dbReference type="InterPro" id="IPR011527">
    <property type="entry name" value="ABC1_TM_dom"/>
</dbReference>
<feature type="domain" description="ABC transmembrane type-1" evidence="12">
    <location>
        <begin position="36"/>
        <end position="333"/>
    </location>
</feature>
<dbReference type="GO" id="GO:0005524">
    <property type="term" value="F:ATP binding"/>
    <property type="evidence" value="ECO:0007669"/>
    <property type="project" value="UniProtKB-KW"/>
</dbReference>
<keyword evidence="9 10" id="KW-0472">Membrane</keyword>
<dbReference type="SUPFAM" id="SSF90123">
    <property type="entry name" value="ABC transporter transmembrane region"/>
    <property type="match status" value="1"/>
</dbReference>